<evidence type="ECO:0000256" key="9">
    <source>
        <dbReference type="ARBA" id="ARBA00023065"/>
    </source>
</evidence>
<dbReference type="Pfam" id="PF00999">
    <property type="entry name" value="Na_H_Exchanger"/>
    <property type="match status" value="1"/>
</dbReference>
<evidence type="ECO:0000259" key="15">
    <source>
        <dbReference type="Pfam" id="PF23259"/>
    </source>
</evidence>
<evidence type="ECO:0000259" key="13">
    <source>
        <dbReference type="Pfam" id="PF00999"/>
    </source>
</evidence>
<evidence type="ECO:0000256" key="11">
    <source>
        <dbReference type="ARBA" id="ARBA00038341"/>
    </source>
</evidence>
<dbReference type="InterPro" id="IPR057291">
    <property type="entry name" value="CHX17_2nd"/>
</dbReference>
<dbReference type="Proteomes" id="UP000228380">
    <property type="component" value="Chromosome 13"/>
</dbReference>
<dbReference type="PANTHER" id="PTHR32468">
    <property type="entry name" value="CATION/H + ANTIPORTER"/>
    <property type="match status" value="1"/>
</dbReference>
<evidence type="ECO:0000256" key="4">
    <source>
        <dbReference type="ARBA" id="ARBA00022448"/>
    </source>
</evidence>
<keyword evidence="16" id="KW-1185">Reference proteome</keyword>
<evidence type="ECO:0000256" key="7">
    <source>
        <dbReference type="ARBA" id="ARBA00022958"/>
    </source>
</evidence>
<dbReference type="GO" id="GO:0009941">
    <property type="term" value="C:chloroplast envelope"/>
    <property type="evidence" value="ECO:0007669"/>
    <property type="project" value="UniProtKB-SubCell"/>
</dbReference>
<dbReference type="GO" id="GO:0012505">
    <property type="term" value="C:endomembrane system"/>
    <property type="evidence" value="ECO:0007669"/>
    <property type="project" value="TreeGrafter"/>
</dbReference>
<evidence type="ECO:0000313" key="17">
    <source>
        <dbReference type="RefSeq" id="XP_026661471.2"/>
    </source>
</evidence>
<dbReference type="GO" id="GO:1902600">
    <property type="term" value="P:proton transmembrane transport"/>
    <property type="evidence" value="ECO:0007669"/>
    <property type="project" value="InterPro"/>
</dbReference>
<feature type="transmembrane region" description="Helical" evidence="12">
    <location>
        <begin position="24"/>
        <end position="46"/>
    </location>
</feature>
<evidence type="ECO:0000256" key="1">
    <source>
        <dbReference type="ARBA" id="ARBA00003198"/>
    </source>
</evidence>
<feature type="transmembrane region" description="Helical" evidence="12">
    <location>
        <begin position="58"/>
        <end position="77"/>
    </location>
</feature>
<evidence type="ECO:0000313" key="16">
    <source>
        <dbReference type="Proteomes" id="UP000228380"/>
    </source>
</evidence>
<dbReference type="RefSeq" id="XP_026661471.2">
    <property type="nucleotide sequence ID" value="XM_026805670.2"/>
</dbReference>
<feature type="domain" description="Cation/H(+) antiporter central" evidence="14">
    <location>
        <begin position="435"/>
        <end position="575"/>
    </location>
</feature>
<dbReference type="Gene3D" id="1.20.1530.20">
    <property type="match status" value="1"/>
</dbReference>
<dbReference type="OrthoDB" id="777326at2759"/>
<dbReference type="Pfam" id="PF23259">
    <property type="entry name" value="CHX17_C"/>
    <property type="match status" value="1"/>
</dbReference>
<dbReference type="GO" id="GO:0006813">
    <property type="term" value="P:potassium ion transport"/>
    <property type="evidence" value="ECO:0007669"/>
    <property type="project" value="UniProtKB-KW"/>
</dbReference>
<evidence type="ECO:0000256" key="10">
    <source>
        <dbReference type="ARBA" id="ARBA00023136"/>
    </source>
</evidence>
<feature type="domain" description="Cation/H(+) antiporter C-terminal" evidence="15">
    <location>
        <begin position="588"/>
        <end position="751"/>
    </location>
</feature>
<comment type="subcellular location">
    <subcellularLocation>
        <location evidence="3">Membrane</location>
        <topology evidence="3">Multi-pass membrane protein</topology>
    </subcellularLocation>
    <subcellularLocation>
        <location evidence="2">Plastid</location>
        <location evidence="2">Chloroplast envelope</location>
    </subcellularLocation>
</comment>
<dbReference type="KEGG" id="pda:103709698"/>
<dbReference type="GO" id="GO:0016020">
    <property type="term" value="C:membrane"/>
    <property type="evidence" value="ECO:0007669"/>
    <property type="project" value="UniProtKB-SubCell"/>
</dbReference>
<protein>
    <submittedName>
        <fullName evidence="17">Cation/H(+) antiporter 15-like</fullName>
    </submittedName>
</protein>
<dbReference type="InterPro" id="IPR006153">
    <property type="entry name" value="Cation/H_exchanger_TM"/>
</dbReference>
<dbReference type="InterPro" id="IPR038770">
    <property type="entry name" value="Na+/solute_symporter_sf"/>
</dbReference>
<feature type="transmembrane region" description="Helical" evidence="12">
    <location>
        <begin position="327"/>
        <end position="348"/>
    </location>
</feature>
<dbReference type="InterPro" id="IPR050794">
    <property type="entry name" value="CPA2_transporter"/>
</dbReference>
<gene>
    <name evidence="17" type="primary">LOC103709698</name>
</gene>
<evidence type="ECO:0000256" key="8">
    <source>
        <dbReference type="ARBA" id="ARBA00022989"/>
    </source>
</evidence>
<evidence type="ECO:0000256" key="6">
    <source>
        <dbReference type="ARBA" id="ARBA00022692"/>
    </source>
</evidence>
<dbReference type="Gene3D" id="3.40.50.12370">
    <property type="match status" value="1"/>
</dbReference>
<evidence type="ECO:0000256" key="5">
    <source>
        <dbReference type="ARBA" id="ARBA00022538"/>
    </source>
</evidence>
<dbReference type="AlphaFoldDB" id="A0A8B8J615"/>
<feature type="transmembrane region" description="Helical" evidence="12">
    <location>
        <begin position="360"/>
        <end position="381"/>
    </location>
</feature>
<feature type="domain" description="Cation/H+ exchanger transmembrane" evidence="13">
    <location>
        <begin position="1"/>
        <end position="375"/>
    </location>
</feature>
<keyword evidence="6 12" id="KW-0812">Transmembrane</keyword>
<organism evidence="16 17">
    <name type="scientific">Phoenix dactylifera</name>
    <name type="common">Date palm</name>
    <dbReference type="NCBI Taxonomy" id="42345"/>
    <lineage>
        <taxon>Eukaryota</taxon>
        <taxon>Viridiplantae</taxon>
        <taxon>Streptophyta</taxon>
        <taxon>Embryophyta</taxon>
        <taxon>Tracheophyta</taxon>
        <taxon>Spermatophyta</taxon>
        <taxon>Magnoliopsida</taxon>
        <taxon>Liliopsida</taxon>
        <taxon>Arecaceae</taxon>
        <taxon>Coryphoideae</taxon>
        <taxon>Phoeniceae</taxon>
        <taxon>Phoenix</taxon>
    </lineage>
</organism>
<dbReference type="GO" id="GO:0006885">
    <property type="term" value="P:regulation of pH"/>
    <property type="evidence" value="ECO:0007669"/>
    <property type="project" value="TreeGrafter"/>
</dbReference>
<evidence type="ECO:0000256" key="3">
    <source>
        <dbReference type="ARBA" id="ARBA00004141"/>
    </source>
</evidence>
<keyword evidence="4" id="KW-0813">Transport</keyword>
<feature type="transmembrane region" description="Helical" evidence="12">
    <location>
        <begin position="147"/>
        <end position="165"/>
    </location>
</feature>
<keyword evidence="5" id="KW-0633">Potassium transport</keyword>
<reference evidence="16" key="1">
    <citation type="journal article" date="2019" name="Nat. Commun.">
        <title>Genome-wide association mapping of date palm fruit traits.</title>
        <authorList>
            <person name="Hazzouri K.M."/>
            <person name="Gros-Balthazard M."/>
            <person name="Flowers J.M."/>
            <person name="Copetti D."/>
            <person name="Lemansour A."/>
            <person name="Lebrun M."/>
            <person name="Masmoudi K."/>
            <person name="Ferrand S."/>
            <person name="Dhar M.I."/>
            <person name="Fresquez Z.A."/>
            <person name="Rosas U."/>
            <person name="Zhang J."/>
            <person name="Talag J."/>
            <person name="Lee S."/>
            <person name="Kudrna D."/>
            <person name="Powell R.F."/>
            <person name="Leitch I.J."/>
            <person name="Krueger R.R."/>
            <person name="Wing R.A."/>
            <person name="Amiri K.M.A."/>
            <person name="Purugganan M.D."/>
        </authorList>
    </citation>
    <scope>NUCLEOTIDE SEQUENCE [LARGE SCALE GENOMIC DNA]</scope>
    <source>
        <strain evidence="16">cv. Khalas</strain>
    </source>
</reference>
<dbReference type="GO" id="GO:0015297">
    <property type="term" value="F:antiporter activity"/>
    <property type="evidence" value="ECO:0007669"/>
    <property type="project" value="InterPro"/>
</dbReference>
<keyword evidence="9" id="KW-0406">Ion transport</keyword>
<name>A0A8B8J615_PHODC</name>
<feature type="transmembrane region" description="Helical" evidence="12">
    <location>
        <begin position="177"/>
        <end position="196"/>
    </location>
</feature>
<accession>A0A8B8J615</accession>
<proteinExistence type="inferred from homology"/>
<comment type="similarity">
    <text evidence="11">Belongs to the monovalent cation:proton antiporter 2 (CPA2) transporter (TC 2.A.37) family. CHX (TC 2.A.37.4) subfamily.</text>
</comment>
<keyword evidence="10 12" id="KW-0472">Membrane</keyword>
<dbReference type="PANTHER" id="PTHR32468:SF164">
    <property type="entry name" value="OS05G0485000 PROTEIN"/>
    <property type="match status" value="1"/>
</dbReference>
<reference evidence="17" key="2">
    <citation type="submission" date="2025-08" db="UniProtKB">
        <authorList>
            <consortium name="RefSeq"/>
        </authorList>
    </citation>
    <scope>IDENTIFICATION</scope>
    <source>
        <tissue evidence="17">Young leaves</tissue>
    </source>
</reference>
<evidence type="ECO:0000259" key="14">
    <source>
        <dbReference type="Pfam" id="PF23256"/>
    </source>
</evidence>
<dbReference type="Pfam" id="PF23256">
    <property type="entry name" value="CHX17_2nd"/>
    <property type="match status" value="1"/>
</dbReference>
<keyword evidence="8 12" id="KW-1133">Transmembrane helix</keyword>
<sequence length="764" mass="82707">MLLGPSFLGSFFTEAFDLMPDQNYVLMDTAANFALTYYMFMVAVELDVRAIRGMGRKVLIITVVGMVLALVVSFTSAHGLGLRPDIVIKIPGFSDPPAKLRNDKKVLPFLLFFSLAISVTGLPVLARIITEIKLLNSPLGPLSMGSAILNDLVAWILLAVTLAATGGKDGKPVSPLVPLWVTLVGAAFVLACFHVVRPAIARMARRTPEGERMSDFQLGIILAGVPAAGFLSDLIGIHSIFGSFIYGLAVPNGPLTEHLIERMEPFLSNMLLPLFFANSGFRTNIYTILPLWAITSFALVVVLATLAKVVGTILVAMAYSMSFRDSLALGFLMSVKGPVEMIILNVAIDKKVLRGDMFAVILVTSIITTALVTPVVTMAYIKPSKPLAVYRRRNIQGARPDMELRMLACVHNTRHVHSLTRLLDVSNPSKRSPIFVCALHLVDLAGGRVSSMLVMHPSARNPHYGRLHRPALPSDQAQSESILTAIDGYEQHSTGVSFQPLTAFSPPATMHEDVCSVAEERHASFIVLPFHKHMTVDGDMEEVGSSAVRPVNLNVLANAPCSVAMLVDRGLGTGAAALFPGAHRASHHVAVVFIGGPDDREALAYAWRMAEHPAIVLTVIRFIEAAPPSRLQSMSSVTDEESTSALLADAELEKGRDEEALDGFRLRFMSDESVVFAEKVARNSEETVAALRAMGGSYDLYLVGRGHRRKSALTAGLEEWSEFPELGPIGDLLVSSDFGVKVSVLVVQQYVENTGPLSQPEARQ</sequence>
<feature type="transmembrane region" description="Helical" evidence="12">
    <location>
        <begin position="106"/>
        <end position="126"/>
    </location>
</feature>
<keyword evidence="7" id="KW-0630">Potassium</keyword>
<dbReference type="GeneID" id="103709698"/>
<evidence type="ECO:0000256" key="12">
    <source>
        <dbReference type="SAM" id="Phobius"/>
    </source>
</evidence>
<comment type="function">
    <text evidence="1">May function as sodium-coupled metabolite transporter across the chloroplast envelope.</text>
</comment>
<dbReference type="InterPro" id="IPR057290">
    <property type="entry name" value="CHX17_C"/>
</dbReference>
<evidence type="ECO:0000256" key="2">
    <source>
        <dbReference type="ARBA" id="ARBA00004119"/>
    </source>
</evidence>